<dbReference type="GO" id="GO:0005829">
    <property type="term" value="C:cytosol"/>
    <property type="evidence" value="ECO:0007669"/>
    <property type="project" value="TreeGrafter"/>
</dbReference>
<dbReference type="GO" id="GO:0015977">
    <property type="term" value="P:carbon fixation"/>
    <property type="evidence" value="ECO:0007669"/>
    <property type="project" value="InterPro"/>
</dbReference>
<evidence type="ECO:0000256" key="2">
    <source>
        <dbReference type="ARBA" id="ARBA00022419"/>
    </source>
</evidence>
<dbReference type="AlphaFoldDB" id="A0A858RLR9"/>
<protein>
    <recommendedName>
        <fullName evidence="2">Phosphoenolpyruvate carboxylase</fullName>
    </recommendedName>
</protein>
<dbReference type="PANTHER" id="PTHR30523">
    <property type="entry name" value="PHOSPHOENOLPYRUVATE CARBOXYLASE"/>
    <property type="match status" value="1"/>
</dbReference>
<dbReference type="InterPro" id="IPR021135">
    <property type="entry name" value="PEP_COase"/>
</dbReference>
<proteinExistence type="predicted"/>
<evidence type="ECO:0000313" key="5">
    <source>
        <dbReference type="Proteomes" id="UP000501812"/>
    </source>
</evidence>
<name>A0A858RLR9_9BACT</name>
<dbReference type="GO" id="GO:0008964">
    <property type="term" value="F:phosphoenolpyruvate carboxylase activity"/>
    <property type="evidence" value="ECO:0007669"/>
    <property type="project" value="InterPro"/>
</dbReference>
<keyword evidence="5" id="KW-1185">Reference proteome</keyword>
<dbReference type="PROSITE" id="PS00781">
    <property type="entry name" value="PEPCASE_1"/>
    <property type="match status" value="1"/>
</dbReference>
<dbReference type="Pfam" id="PF00311">
    <property type="entry name" value="PEPcase"/>
    <property type="match status" value="1"/>
</dbReference>
<dbReference type="RefSeq" id="WP_169455729.1">
    <property type="nucleotide sequence ID" value="NZ_CP051774.1"/>
</dbReference>
<feature type="active site" evidence="3">
    <location>
        <position position="133"/>
    </location>
</feature>
<dbReference type="SUPFAM" id="SSF51621">
    <property type="entry name" value="Phosphoenolpyruvate/pyruvate domain"/>
    <property type="match status" value="1"/>
</dbReference>
<dbReference type="InterPro" id="IPR018129">
    <property type="entry name" value="PEP_COase_Lys_AS"/>
</dbReference>
<dbReference type="KEGG" id="luo:HHL09_16545"/>
<dbReference type="PRINTS" id="PR00150">
    <property type="entry name" value="PEPCARBXLASE"/>
</dbReference>
<dbReference type="InterPro" id="IPR015813">
    <property type="entry name" value="Pyrv/PenolPyrv_kinase-like_dom"/>
</dbReference>
<reference evidence="4 5" key="1">
    <citation type="submission" date="2020-04" db="EMBL/GenBank/DDBJ databases">
        <title>Luteolibacter sp. G-1-1-1 isolated from soil.</title>
        <authorList>
            <person name="Dahal R.H."/>
        </authorList>
    </citation>
    <scope>NUCLEOTIDE SEQUENCE [LARGE SCALE GENOMIC DNA]</scope>
    <source>
        <strain evidence="4 5">G-1-1-1</strain>
    </source>
</reference>
<evidence type="ECO:0000256" key="1">
    <source>
        <dbReference type="ARBA" id="ARBA00003670"/>
    </source>
</evidence>
<comment type="function">
    <text evidence="1">Forms oxaloacetate, a four-carbon dicarboxylic acid source for the tricarboxylic acid cycle.</text>
</comment>
<dbReference type="GO" id="GO:0006099">
    <property type="term" value="P:tricarboxylic acid cycle"/>
    <property type="evidence" value="ECO:0007669"/>
    <property type="project" value="InterPro"/>
</dbReference>
<keyword evidence="4" id="KW-0670">Pyruvate</keyword>
<sequence length="917" mass="103387">MTELPPTREQLRLEGFELIDETLSFLVGCLGDALKSLGEDSLIPYLPWSGTVPENHPPEGTQQLYSIGFQLLNMVEERVAAATRREREKVLGADSIRGLWPQALRDMSALGLGPQEILAVLADVDVQPVLTAHPTEAKRASVRERHRALYEELVRNEYPKYTDRERRRIRERIVTALETLWRTGEIHLVRPDIYRELRDAIHYLRDLFPSALNRLDLHFTEAWRNAGFPQEMLRAAGNIPRLSFGTWIGGDRDGHPLVTPEVTEKALEMLRRASFQLLKRELEQVAGQLTLSRQLNEIPDALERRIDELTFSFGDEDLTNDLHDRYHEEPWRHLSGLIAARLQRQIDGHPGYNSPKDLDNDLGLLADGIRGVGCSLIDEQYLRPLRQKLEIFGFHLALLDVRQNSEFHDKAISRLLAAAGLEDGGNYASWTEEKRLAFLTEELKSPRPFLHDSARIGEEADAVLDCYRVLAKHRKEWTDAGLGALIVSMTRQLSDLLGVFLLAREAGLMEHDATGSWCALEVVPLFETMDDLDRSPGILGAFLDHPLTIKTNEKRANGGKPSQQVMLGYSDSNKDCGILAAQWALHQAQEALTVTGNERGVKLCFFHGRGGTISRGAGPTHWFMASLPHGSMSGEFRMTEQGETIAQKYANLANATYNLELLLAGAAITTANHRHTPPKKDPAEPFLPFLAEKSQEAYQALLRTEGFINFYRQVTPIDALENSRIGSRPARRTGKKGHSIADLRAIPWVFSWTQARFYLPGWFGVGSALEAMQKESPEQFEALREVLAHSTFLGYVFTNVETNLASANLDLMNEYAALVDDPELRKKFMDIIVAEFRRTQDLLEGLYKGRMDDRRPRMAKTLAIREAPLRVLHRQQIAILKQWRGLVADEKEAEAETMFPKMLLSINAIASGLRTTG</sequence>
<dbReference type="PANTHER" id="PTHR30523:SF32">
    <property type="entry name" value="PHOSPHOENOLPYRUVATE CARBOXYLASE"/>
    <property type="match status" value="1"/>
</dbReference>
<evidence type="ECO:0000313" key="4">
    <source>
        <dbReference type="EMBL" id="QJE97329.1"/>
    </source>
</evidence>
<evidence type="ECO:0000256" key="3">
    <source>
        <dbReference type="PROSITE-ProRule" id="PRU10111"/>
    </source>
</evidence>
<dbReference type="Proteomes" id="UP000501812">
    <property type="component" value="Chromosome"/>
</dbReference>
<accession>A0A858RLR9</accession>
<gene>
    <name evidence="4" type="ORF">HHL09_16545</name>
</gene>
<organism evidence="4 5">
    <name type="scientific">Luteolibacter luteus</name>
    <dbReference type="NCBI Taxonomy" id="2728835"/>
    <lineage>
        <taxon>Bacteria</taxon>
        <taxon>Pseudomonadati</taxon>
        <taxon>Verrucomicrobiota</taxon>
        <taxon>Verrucomicrobiia</taxon>
        <taxon>Verrucomicrobiales</taxon>
        <taxon>Verrucomicrobiaceae</taxon>
        <taxon>Luteolibacter</taxon>
    </lineage>
</organism>
<dbReference type="EMBL" id="CP051774">
    <property type="protein sequence ID" value="QJE97329.1"/>
    <property type="molecule type" value="Genomic_DNA"/>
</dbReference>